<dbReference type="AlphaFoldDB" id="Q214K9"/>
<dbReference type="Gene3D" id="3.40.50.150">
    <property type="entry name" value="Vaccinia Virus protein VP39"/>
    <property type="match status" value="1"/>
</dbReference>
<protein>
    <submittedName>
        <fullName evidence="2">UbiE/COQ5 methyltransferase</fullName>
    </submittedName>
</protein>
<proteinExistence type="predicted"/>
<sequence>MRHDESTNMKPVDPSYWDKLVADYEAQAQPFTSYFAEAALRTLQLDRSTRLLDIATGTGAVALAAARTGAQVMAIDFSAGMVQRVLSHGVPNIEARQMDGQALELPDASFDAVLSVFGVMLFPDWRAGLREMARVTRPGGSAVVAVWKDEDGAATNLLLSQLRKALYPDLAPPRPFPGMIELSDPQRLSAAMIDAGFAEPSIEEITHDSQLKLAALDDADRLFELIPAWNTLAPEQRVAVLGEMRSRAEQDRVGDVLPIPSTALIATARRR</sequence>
<reference evidence="2" key="1">
    <citation type="submission" date="2006-03" db="EMBL/GenBank/DDBJ databases">
        <title>Complete sequence of Rhodopseudomonas palustris BisB18.</title>
        <authorList>
            <consortium name="US DOE Joint Genome Institute"/>
            <person name="Copeland A."/>
            <person name="Lucas S."/>
            <person name="Lapidus A."/>
            <person name="Barry K."/>
            <person name="Detter J.C."/>
            <person name="Glavina del Rio T."/>
            <person name="Hammon N."/>
            <person name="Israni S."/>
            <person name="Dalin E."/>
            <person name="Tice H."/>
            <person name="Pitluck S."/>
            <person name="Chain P."/>
            <person name="Malfatti S."/>
            <person name="Shin M."/>
            <person name="Vergez L."/>
            <person name="Schmutz J."/>
            <person name="Larimer F."/>
            <person name="Land M."/>
            <person name="Hauser L."/>
            <person name="Pelletier D.A."/>
            <person name="Kyrpides N."/>
            <person name="Anderson I."/>
            <person name="Oda Y."/>
            <person name="Harwood C.S."/>
            <person name="Richardson P."/>
        </authorList>
    </citation>
    <scope>NUCLEOTIDE SEQUENCE [LARGE SCALE GENOMIC DNA]</scope>
    <source>
        <strain evidence="2">BisB18</strain>
    </source>
</reference>
<dbReference type="Pfam" id="PF08241">
    <property type="entry name" value="Methyltransf_11"/>
    <property type="match status" value="1"/>
</dbReference>
<dbReference type="SUPFAM" id="SSF53335">
    <property type="entry name" value="S-adenosyl-L-methionine-dependent methyltransferases"/>
    <property type="match status" value="1"/>
</dbReference>
<dbReference type="InterPro" id="IPR013216">
    <property type="entry name" value="Methyltransf_11"/>
</dbReference>
<dbReference type="GO" id="GO:0032259">
    <property type="term" value="P:methylation"/>
    <property type="evidence" value="ECO:0007669"/>
    <property type="project" value="UniProtKB-KW"/>
</dbReference>
<dbReference type="KEGG" id="rpc:RPC_2627"/>
<dbReference type="EMBL" id="CP000301">
    <property type="protein sequence ID" value="ABD88177.1"/>
    <property type="molecule type" value="Genomic_DNA"/>
</dbReference>
<evidence type="ECO:0000313" key="2">
    <source>
        <dbReference type="EMBL" id="ABD88177.1"/>
    </source>
</evidence>
<name>Q214K9_RHOPB</name>
<dbReference type="CDD" id="cd02440">
    <property type="entry name" value="AdoMet_MTases"/>
    <property type="match status" value="1"/>
</dbReference>
<dbReference type="STRING" id="316056.RPC_2627"/>
<keyword evidence="2" id="KW-0808">Transferase</keyword>
<dbReference type="RefSeq" id="WP_011473073.1">
    <property type="nucleotide sequence ID" value="NC_007925.1"/>
</dbReference>
<dbReference type="PANTHER" id="PTHR43591:SF24">
    <property type="entry name" value="2-METHOXY-6-POLYPRENYL-1,4-BENZOQUINOL METHYLASE, MITOCHONDRIAL"/>
    <property type="match status" value="1"/>
</dbReference>
<organism evidence="2">
    <name type="scientific">Rhodopseudomonas palustris (strain BisB18)</name>
    <dbReference type="NCBI Taxonomy" id="316056"/>
    <lineage>
        <taxon>Bacteria</taxon>
        <taxon>Pseudomonadati</taxon>
        <taxon>Pseudomonadota</taxon>
        <taxon>Alphaproteobacteria</taxon>
        <taxon>Hyphomicrobiales</taxon>
        <taxon>Nitrobacteraceae</taxon>
        <taxon>Rhodopseudomonas</taxon>
    </lineage>
</organism>
<dbReference type="PANTHER" id="PTHR43591">
    <property type="entry name" value="METHYLTRANSFERASE"/>
    <property type="match status" value="1"/>
</dbReference>
<feature type="domain" description="Methyltransferase type 11" evidence="1">
    <location>
        <begin position="52"/>
        <end position="143"/>
    </location>
</feature>
<dbReference type="GO" id="GO:0008757">
    <property type="term" value="F:S-adenosylmethionine-dependent methyltransferase activity"/>
    <property type="evidence" value="ECO:0007669"/>
    <property type="project" value="InterPro"/>
</dbReference>
<dbReference type="HOGENOM" id="CLU_037990_2_3_5"/>
<keyword evidence="2" id="KW-0489">Methyltransferase</keyword>
<dbReference type="eggNOG" id="COG2226">
    <property type="taxonomic scope" value="Bacteria"/>
</dbReference>
<evidence type="ECO:0000259" key="1">
    <source>
        <dbReference type="Pfam" id="PF08241"/>
    </source>
</evidence>
<dbReference type="InterPro" id="IPR029063">
    <property type="entry name" value="SAM-dependent_MTases_sf"/>
</dbReference>
<accession>Q214K9</accession>
<gene>
    <name evidence="2" type="ordered locus">RPC_2627</name>
</gene>